<keyword evidence="1" id="KW-0472">Membrane</keyword>
<reference evidence="2 3" key="2">
    <citation type="submission" date="2016-03" db="EMBL/GenBank/DDBJ databases">
        <title>New uncultured bacterium of the family Gallionellaceae from acid mine drainage: description and reconstruction of genome based on metagenomic analysis of microbial community.</title>
        <authorList>
            <person name="Kadnikov V."/>
            <person name="Ivasenko D."/>
            <person name="Beletsky A."/>
            <person name="Mardanov A."/>
            <person name="Danilova E."/>
            <person name="Pimenov N."/>
            <person name="Karnachuk O."/>
            <person name="Ravin N."/>
        </authorList>
    </citation>
    <scope>NUCLEOTIDE SEQUENCE [LARGE SCALE GENOMIC DNA]</scope>
    <source>
        <strain evidence="2">ShG14-8</strain>
    </source>
</reference>
<evidence type="ECO:0000313" key="3">
    <source>
        <dbReference type="Proteomes" id="UP000070578"/>
    </source>
</evidence>
<sequence length="59" mass="6784">MFKLPLVIIYMIVAFNITAFTVVDLLLFHSLTIKIIASLLTVASWILAYRNRDKFVRIG</sequence>
<organism evidence="2 3">
    <name type="scientific">Candidatus Gallionella acididurans</name>
    <dbReference type="NCBI Taxonomy" id="1796491"/>
    <lineage>
        <taxon>Bacteria</taxon>
        <taxon>Pseudomonadati</taxon>
        <taxon>Pseudomonadota</taxon>
        <taxon>Betaproteobacteria</taxon>
        <taxon>Nitrosomonadales</taxon>
        <taxon>Gallionellaceae</taxon>
        <taxon>Gallionella</taxon>
    </lineage>
</organism>
<dbReference type="Proteomes" id="UP000070578">
    <property type="component" value="Unassembled WGS sequence"/>
</dbReference>
<dbReference type="AlphaFoldDB" id="A0A139BV69"/>
<feature type="transmembrane region" description="Helical" evidence="1">
    <location>
        <begin position="33"/>
        <end position="49"/>
    </location>
</feature>
<name>A0A139BV69_9PROT</name>
<reference evidence="2 3" key="1">
    <citation type="submission" date="2016-02" db="EMBL/GenBank/DDBJ databases">
        <authorList>
            <person name="Wen L."/>
            <person name="He K."/>
            <person name="Yang H."/>
        </authorList>
    </citation>
    <scope>NUCLEOTIDE SEQUENCE [LARGE SCALE GENOMIC DNA]</scope>
    <source>
        <strain evidence="2">ShG14-8</strain>
    </source>
</reference>
<evidence type="ECO:0000313" key="2">
    <source>
        <dbReference type="EMBL" id="KXS32851.1"/>
    </source>
</evidence>
<feature type="transmembrane region" description="Helical" evidence="1">
    <location>
        <begin position="7"/>
        <end position="27"/>
    </location>
</feature>
<dbReference type="EMBL" id="LSLI01000017">
    <property type="protein sequence ID" value="KXS32851.1"/>
    <property type="molecule type" value="Genomic_DNA"/>
</dbReference>
<evidence type="ECO:0000256" key="1">
    <source>
        <dbReference type="SAM" id="Phobius"/>
    </source>
</evidence>
<keyword evidence="1" id="KW-1133">Transmembrane helix</keyword>
<gene>
    <name evidence="2" type="ORF">AWT59_1012</name>
</gene>
<protein>
    <submittedName>
        <fullName evidence="2">Uncharacterized protein</fullName>
    </submittedName>
</protein>
<proteinExistence type="predicted"/>
<keyword evidence="1" id="KW-0812">Transmembrane</keyword>
<accession>A0A139BV69</accession>
<comment type="caution">
    <text evidence="2">The sequence shown here is derived from an EMBL/GenBank/DDBJ whole genome shotgun (WGS) entry which is preliminary data.</text>
</comment>